<dbReference type="NCBIfam" id="NF038012">
    <property type="entry name" value="DMT_1"/>
    <property type="match status" value="1"/>
</dbReference>
<proteinExistence type="predicted"/>
<sequence length="288" mass="29428">MFAVAVVLAAIGALLLAAGAAIQERAVVTALDSTRLRFFLRLLRNRRWLLGGLCAVAGVSLHVVALSNGPVSVIQPVGTLGLLFAVVAKAVLDGRKLQATAIAGCCAVVAGLAGLLIVLPRTATQPHVPTGIALLLASVTIAVICVVLITAAPPGVKAVLLALTAGSAFGIASAFIGVIGHRMAENPLAFVHWLTLLIIALLATGGVSQQQAYRMSRFALAYAVLLIADPVAASAVGILLIGDPLPSSPFLLGWMGVSALVIVLGVVVLARSYAVESERIEESRTCAS</sequence>
<feature type="transmembrane region" description="Helical" evidence="1">
    <location>
        <begin position="190"/>
        <end position="207"/>
    </location>
</feature>
<gene>
    <name evidence="2" type="ORF">HFP15_25625</name>
</gene>
<evidence type="ECO:0000256" key="1">
    <source>
        <dbReference type="SAM" id="Phobius"/>
    </source>
</evidence>
<dbReference type="Gene3D" id="1.10.3730.20">
    <property type="match status" value="1"/>
</dbReference>
<dbReference type="Proteomes" id="UP000715441">
    <property type="component" value="Unassembled WGS sequence"/>
</dbReference>
<accession>A0ABX1J914</accession>
<dbReference type="PANTHER" id="PTHR40761">
    <property type="entry name" value="CONSERVED INTEGRAL MEMBRANE ALANINE VALINE AND LEUCINE RICH PROTEIN-RELATED"/>
    <property type="match status" value="1"/>
</dbReference>
<dbReference type="RefSeq" id="WP_168519305.1">
    <property type="nucleotide sequence ID" value="NZ_JAAXLS010000021.1"/>
</dbReference>
<dbReference type="PANTHER" id="PTHR40761:SF1">
    <property type="entry name" value="CONSERVED INTEGRAL MEMBRANE ALANINE VALINE AND LEUCINE RICH PROTEIN-RELATED"/>
    <property type="match status" value="1"/>
</dbReference>
<evidence type="ECO:0000313" key="2">
    <source>
        <dbReference type="EMBL" id="NKQ56263.1"/>
    </source>
</evidence>
<keyword evidence="1" id="KW-0812">Transmembrane</keyword>
<dbReference type="InterPro" id="IPR037185">
    <property type="entry name" value="EmrE-like"/>
</dbReference>
<feature type="transmembrane region" description="Helical" evidence="1">
    <location>
        <begin position="99"/>
        <end position="119"/>
    </location>
</feature>
<protein>
    <submittedName>
        <fullName evidence="2">DMT family transporter</fullName>
    </submittedName>
</protein>
<organism evidence="2 3">
    <name type="scientific">Amycolatopsis acididurans</name>
    <dbReference type="NCBI Taxonomy" id="2724524"/>
    <lineage>
        <taxon>Bacteria</taxon>
        <taxon>Bacillati</taxon>
        <taxon>Actinomycetota</taxon>
        <taxon>Actinomycetes</taxon>
        <taxon>Pseudonocardiales</taxon>
        <taxon>Pseudonocardiaceae</taxon>
        <taxon>Amycolatopsis</taxon>
    </lineage>
</organism>
<dbReference type="EMBL" id="JAAXLS010000021">
    <property type="protein sequence ID" value="NKQ56263.1"/>
    <property type="molecule type" value="Genomic_DNA"/>
</dbReference>
<feature type="transmembrane region" description="Helical" evidence="1">
    <location>
        <begin position="219"/>
        <end position="241"/>
    </location>
</feature>
<dbReference type="SUPFAM" id="SSF103481">
    <property type="entry name" value="Multidrug resistance efflux transporter EmrE"/>
    <property type="match status" value="1"/>
</dbReference>
<keyword evidence="1" id="KW-0472">Membrane</keyword>
<reference evidence="2 3" key="1">
    <citation type="submission" date="2020-04" db="EMBL/GenBank/DDBJ databases">
        <title>Novel species.</title>
        <authorList>
            <person name="Teo W.F.A."/>
            <person name="Lipun K."/>
            <person name="Srisuk N."/>
            <person name="Duangmal K."/>
        </authorList>
    </citation>
    <scope>NUCLEOTIDE SEQUENCE [LARGE SCALE GENOMIC DNA]</scope>
    <source>
        <strain evidence="2 3">K13G38</strain>
    </source>
</reference>
<feature type="transmembrane region" description="Helical" evidence="1">
    <location>
        <begin position="131"/>
        <end position="151"/>
    </location>
</feature>
<feature type="transmembrane region" description="Helical" evidence="1">
    <location>
        <begin position="253"/>
        <end position="274"/>
    </location>
</feature>
<feature type="transmembrane region" description="Helical" evidence="1">
    <location>
        <begin position="48"/>
        <end position="67"/>
    </location>
</feature>
<feature type="transmembrane region" description="Helical" evidence="1">
    <location>
        <begin position="158"/>
        <end position="178"/>
    </location>
</feature>
<feature type="transmembrane region" description="Helical" evidence="1">
    <location>
        <begin position="6"/>
        <end position="27"/>
    </location>
</feature>
<keyword evidence="1" id="KW-1133">Transmembrane helix</keyword>
<name>A0ABX1J914_9PSEU</name>
<evidence type="ECO:0000313" key="3">
    <source>
        <dbReference type="Proteomes" id="UP000715441"/>
    </source>
</evidence>
<keyword evidence="3" id="KW-1185">Reference proteome</keyword>
<comment type="caution">
    <text evidence="2">The sequence shown here is derived from an EMBL/GenBank/DDBJ whole genome shotgun (WGS) entry which is preliminary data.</text>
</comment>
<feature type="transmembrane region" description="Helical" evidence="1">
    <location>
        <begin position="73"/>
        <end position="92"/>
    </location>
</feature>